<proteinExistence type="predicted"/>
<dbReference type="Proteomes" id="UP000663829">
    <property type="component" value="Unassembled WGS sequence"/>
</dbReference>
<dbReference type="AlphaFoldDB" id="A0A815I095"/>
<evidence type="ECO:0000313" key="4">
    <source>
        <dbReference type="EMBL" id="CAF3704477.1"/>
    </source>
</evidence>
<organism evidence="3 6">
    <name type="scientific">Didymodactylos carnosus</name>
    <dbReference type="NCBI Taxonomy" id="1234261"/>
    <lineage>
        <taxon>Eukaryota</taxon>
        <taxon>Metazoa</taxon>
        <taxon>Spiralia</taxon>
        <taxon>Gnathifera</taxon>
        <taxon>Rotifera</taxon>
        <taxon>Eurotatoria</taxon>
        <taxon>Bdelloidea</taxon>
        <taxon>Philodinida</taxon>
        <taxon>Philodinidae</taxon>
        <taxon>Didymodactylos</taxon>
    </lineage>
</organism>
<dbReference type="EMBL" id="CAJNOQ010015294">
    <property type="protein sequence ID" value="CAF1358642.1"/>
    <property type="molecule type" value="Genomic_DNA"/>
</dbReference>
<dbReference type="GO" id="GO:0015074">
    <property type="term" value="P:DNA integration"/>
    <property type="evidence" value="ECO:0007669"/>
    <property type="project" value="InterPro"/>
</dbReference>
<dbReference type="Pfam" id="PF00665">
    <property type="entry name" value="rve"/>
    <property type="match status" value="1"/>
</dbReference>
<dbReference type="Gene3D" id="3.30.420.10">
    <property type="entry name" value="Ribonuclease H-like superfamily/Ribonuclease H"/>
    <property type="match status" value="1"/>
</dbReference>
<evidence type="ECO:0000313" key="3">
    <source>
        <dbReference type="EMBL" id="CAF1358642.1"/>
    </source>
</evidence>
<dbReference type="InterPro" id="IPR012337">
    <property type="entry name" value="RNaseH-like_sf"/>
</dbReference>
<dbReference type="PANTHER" id="PTHR37984:SF15">
    <property type="entry name" value="INTEGRASE CATALYTIC DOMAIN-CONTAINING PROTEIN"/>
    <property type="match status" value="1"/>
</dbReference>
<dbReference type="EMBL" id="CAJNOK010004150">
    <property type="protein sequence ID" value="CAF0927570.1"/>
    <property type="molecule type" value="Genomic_DNA"/>
</dbReference>
<dbReference type="GO" id="GO:0003676">
    <property type="term" value="F:nucleic acid binding"/>
    <property type="evidence" value="ECO:0007669"/>
    <property type="project" value="InterPro"/>
</dbReference>
<dbReference type="OrthoDB" id="10030726at2759"/>
<dbReference type="InterPro" id="IPR001584">
    <property type="entry name" value="Integrase_cat-core"/>
</dbReference>
<dbReference type="SUPFAM" id="SSF53098">
    <property type="entry name" value="Ribonuclease H-like"/>
    <property type="match status" value="1"/>
</dbReference>
<dbReference type="EMBL" id="CAJOBC010068663">
    <property type="protein sequence ID" value="CAF4234875.1"/>
    <property type="molecule type" value="Genomic_DNA"/>
</dbReference>
<dbReference type="PANTHER" id="PTHR37984">
    <property type="entry name" value="PROTEIN CBG26694"/>
    <property type="match status" value="1"/>
</dbReference>
<name>A0A815I095_9BILA</name>
<feature type="domain" description="Integrase catalytic" evidence="1">
    <location>
        <begin position="1"/>
        <end position="132"/>
    </location>
</feature>
<dbReference type="Proteomes" id="UP000677228">
    <property type="component" value="Unassembled WGS sequence"/>
</dbReference>
<gene>
    <name evidence="3" type="ORF">GPM918_LOCUS31266</name>
    <name evidence="2" type="ORF">OVA965_LOCUS10969</name>
    <name evidence="5" type="ORF">SRO942_LOCUS31901</name>
    <name evidence="4" type="ORF">TMI583_LOCUS10965</name>
</gene>
<accession>A0A815I095</accession>
<evidence type="ECO:0000259" key="1">
    <source>
        <dbReference type="PROSITE" id="PS50994"/>
    </source>
</evidence>
<reference evidence="3" key="1">
    <citation type="submission" date="2021-02" db="EMBL/GenBank/DDBJ databases">
        <authorList>
            <person name="Nowell W R."/>
        </authorList>
    </citation>
    <scope>NUCLEOTIDE SEQUENCE</scope>
</reference>
<evidence type="ECO:0000313" key="5">
    <source>
        <dbReference type="EMBL" id="CAF4234875.1"/>
    </source>
</evidence>
<dbReference type="Proteomes" id="UP000682733">
    <property type="component" value="Unassembled WGS sequence"/>
</dbReference>
<dbReference type="Proteomes" id="UP000681722">
    <property type="component" value="Unassembled WGS sequence"/>
</dbReference>
<comment type="caution">
    <text evidence="3">The sequence shown here is derived from an EMBL/GenBank/DDBJ whole genome shotgun (WGS) entry which is preliminary data.</text>
</comment>
<dbReference type="InterPro" id="IPR050951">
    <property type="entry name" value="Retrovirus_Pol_polyprotein"/>
</dbReference>
<dbReference type="InterPro" id="IPR036397">
    <property type="entry name" value="RNaseH_sf"/>
</dbReference>
<evidence type="ECO:0000313" key="6">
    <source>
        <dbReference type="Proteomes" id="UP000663829"/>
    </source>
</evidence>
<dbReference type="EMBL" id="CAJOBA010004152">
    <property type="protein sequence ID" value="CAF3704477.1"/>
    <property type="molecule type" value="Genomic_DNA"/>
</dbReference>
<sequence length="132" mass="15209">MTYCGPTIEQSAQDNKNILVITDYLTKFVVVKAVPNNTAQTAAQVFVEDFIFKFGVPRRLITDQGVHFNNELVKDITLLFGVNHIQSTPYHPQTNGQVERFNVTFRPQLAKLYSENINNWNDYLYRFATVPH</sequence>
<protein>
    <recommendedName>
        <fullName evidence="1">Integrase catalytic domain-containing protein</fullName>
    </recommendedName>
</protein>
<evidence type="ECO:0000313" key="2">
    <source>
        <dbReference type="EMBL" id="CAF0927570.1"/>
    </source>
</evidence>
<dbReference type="PROSITE" id="PS50994">
    <property type="entry name" value="INTEGRASE"/>
    <property type="match status" value="1"/>
</dbReference>
<keyword evidence="6" id="KW-1185">Reference proteome</keyword>